<dbReference type="AlphaFoldDB" id="A0A7S1D8E8"/>
<accession>A0A7S1D8E8</accession>
<sequence>MLTLHHLYTMSSNETTTTATTPYAMERHVVPGHVVMHRQGIDGRVCQRTRNKYAIHFSHYAMEFGSTLQYGSRREDAGPQERAKVALDWLQQWKDTCVNNPN</sequence>
<dbReference type="EMBL" id="HBFW01016606">
    <property type="protein sequence ID" value="CAD8939568.1"/>
    <property type="molecule type" value="Transcribed_RNA"/>
</dbReference>
<gene>
    <name evidence="1" type="ORF">CTEN0397_LOCUS10631</name>
</gene>
<name>A0A7S1D8E8_CYCTE</name>
<reference evidence="1" key="1">
    <citation type="submission" date="2021-01" db="EMBL/GenBank/DDBJ databases">
        <authorList>
            <person name="Corre E."/>
            <person name="Pelletier E."/>
            <person name="Niang G."/>
            <person name="Scheremetjew M."/>
            <person name="Finn R."/>
            <person name="Kale V."/>
            <person name="Holt S."/>
            <person name="Cochrane G."/>
            <person name="Meng A."/>
            <person name="Brown T."/>
            <person name="Cohen L."/>
        </authorList>
    </citation>
    <scope>NUCLEOTIDE SEQUENCE</scope>
    <source>
        <strain evidence="1">ECT3854</strain>
    </source>
</reference>
<evidence type="ECO:0000313" key="1">
    <source>
        <dbReference type="EMBL" id="CAD8939568.1"/>
    </source>
</evidence>
<protein>
    <submittedName>
        <fullName evidence="1">Uncharacterized protein</fullName>
    </submittedName>
</protein>
<proteinExistence type="predicted"/>
<organism evidence="1">
    <name type="scientific">Cyclophora tenuis</name>
    <name type="common">Marine diatom</name>
    <dbReference type="NCBI Taxonomy" id="216820"/>
    <lineage>
        <taxon>Eukaryota</taxon>
        <taxon>Sar</taxon>
        <taxon>Stramenopiles</taxon>
        <taxon>Ochrophyta</taxon>
        <taxon>Bacillariophyta</taxon>
        <taxon>Fragilariophyceae</taxon>
        <taxon>Fragilariophycidae</taxon>
        <taxon>Cyclophorales</taxon>
        <taxon>Cyclophoraceae</taxon>
        <taxon>Cyclophora</taxon>
    </lineage>
</organism>